<feature type="transmembrane region" description="Helical" evidence="1">
    <location>
        <begin position="7"/>
        <end position="25"/>
    </location>
</feature>
<name>A0A3G5AEQ6_9VIRU</name>
<evidence type="ECO:0000256" key="1">
    <source>
        <dbReference type="SAM" id="Phobius"/>
    </source>
</evidence>
<keyword evidence="1" id="KW-1133">Transmembrane helix</keyword>
<proteinExistence type="predicted"/>
<reference evidence="2" key="1">
    <citation type="submission" date="2018-10" db="EMBL/GenBank/DDBJ databases">
        <title>Hidden diversity of soil giant viruses.</title>
        <authorList>
            <person name="Schulz F."/>
            <person name="Alteio L."/>
            <person name="Goudeau D."/>
            <person name="Ryan E.M."/>
            <person name="Malmstrom R.R."/>
            <person name="Blanchard J."/>
            <person name="Woyke T."/>
        </authorList>
    </citation>
    <scope>NUCLEOTIDE SEQUENCE</scope>
    <source>
        <strain evidence="2">SAV1</strain>
    </source>
</reference>
<feature type="transmembrane region" description="Helical" evidence="1">
    <location>
        <begin position="37"/>
        <end position="56"/>
    </location>
</feature>
<keyword evidence="1" id="KW-0812">Transmembrane</keyword>
<protein>
    <submittedName>
        <fullName evidence="2">Uncharacterized protein</fullName>
    </submittedName>
</protein>
<keyword evidence="1" id="KW-0472">Membrane</keyword>
<gene>
    <name evidence="2" type="ORF">Satyrvirus26_7</name>
</gene>
<evidence type="ECO:0000313" key="2">
    <source>
        <dbReference type="EMBL" id="AYV85618.1"/>
    </source>
</evidence>
<accession>A0A3G5AEQ6</accession>
<organism evidence="2">
    <name type="scientific">Satyrvirus sp</name>
    <dbReference type="NCBI Taxonomy" id="2487771"/>
    <lineage>
        <taxon>Viruses</taxon>
        <taxon>Varidnaviria</taxon>
        <taxon>Bamfordvirae</taxon>
        <taxon>Nucleocytoviricota</taxon>
        <taxon>Megaviricetes</taxon>
        <taxon>Imitervirales</taxon>
        <taxon>Mimiviridae</taxon>
        <taxon>Megamimivirinae</taxon>
    </lineage>
</organism>
<dbReference type="EMBL" id="MK072462">
    <property type="protein sequence ID" value="AYV85618.1"/>
    <property type="molecule type" value="Genomic_DNA"/>
</dbReference>
<sequence>MNIVFDIIYLVALLIAVVIIWRALWNLMDQYIPNTTRINVIILVVAIIFVAVLRYLSDINAKKNSS</sequence>